<evidence type="ECO:0000313" key="1">
    <source>
        <dbReference type="EMBL" id="WNG43788.1"/>
    </source>
</evidence>
<evidence type="ECO:0000313" key="2">
    <source>
        <dbReference type="Proteomes" id="UP001611383"/>
    </source>
</evidence>
<sequence>MDQHLTLLSFDETHRAAESPGLYAWYGSLYASVADYKREVDAEGKDIGTIRFRRLLARHMLRYQPFPIDMRGRNTFGADWRGALEDKSQDPIQDIILGRTEGATELSDDAKGFSQKLDRVANDAKTRGLLVRVLETATPAISAPIYVGVAKNLRERLGQHVSLYKNLKDVIGSDEEKLRLLREKIRQEGLGFAHRAIAMDFGPEQLRVITLDIKSLVGDQASDEELREVAGVAEWLLNRWHRPFAGRR</sequence>
<evidence type="ECO:0008006" key="3">
    <source>
        <dbReference type="Google" id="ProtNLM"/>
    </source>
</evidence>
<keyword evidence="2" id="KW-1185">Reference proteome</keyword>
<dbReference type="Proteomes" id="UP001611383">
    <property type="component" value="Chromosome"/>
</dbReference>
<name>A0ABY9WJI4_9BACT</name>
<reference evidence="1 2" key="1">
    <citation type="submission" date="2019-08" db="EMBL/GenBank/DDBJ databases">
        <title>Archangium and Cystobacter genomes.</title>
        <authorList>
            <person name="Chen I.-C.K."/>
            <person name="Wielgoss S."/>
        </authorList>
    </citation>
    <scope>NUCLEOTIDE SEQUENCE [LARGE SCALE GENOMIC DNA]</scope>
    <source>
        <strain evidence="1 2">Cbm 6</strain>
    </source>
</reference>
<organism evidence="1 2">
    <name type="scientific">Archangium minus</name>
    <dbReference type="NCBI Taxonomy" id="83450"/>
    <lineage>
        <taxon>Bacteria</taxon>
        <taxon>Pseudomonadati</taxon>
        <taxon>Myxococcota</taxon>
        <taxon>Myxococcia</taxon>
        <taxon>Myxococcales</taxon>
        <taxon>Cystobacterineae</taxon>
        <taxon>Archangiaceae</taxon>
        <taxon>Archangium</taxon>
    </lineage>
</organism>
<accession>A0ABY9WJI4</accession>
<protein>
    <recommendedName>
        <fullName evidence="3">GIY-YIG domain-containing protein</fullName>
    </recommendedName>
</protein>
<gene>
    <name evidence="1" type="ORF">F0U60_06525</name>
</gene>
<dbReference type="EMBL" id="CP043494">
    <property type="protein sequence ID" value="WNG43788.1"/>
    <property type="molecule type" value="Genomic_DNA"/>
</dbReference>
<proteinExistence type="predicted"/>
<dbReference type="RefSeq" id="WP_395815492.1">
    <property type="nucleotide sequence ID" value="NZ_CP043494.1"/>
</dbReference>